<dbReference type="SUPFAM" id="SSF46785">
    <property type="entry name" value="Winged helix' DNA-binding domain"/>
    <property type="match status" value="1"/>
</dbReference>
<feature type="region of interest" description="Disordered" evidence="6">
    <location>
        <begin position="1"/>
        <end position="73"/>
    </location>
</feature>
<dbReference type="Proteomes" id="UP000821866">
    <property type="component" value="Chromosome 6"/>
</dbReference>
<dbReference type="InterPro" id="IPR036388">
    <property type="entry name" value="WH-like_DNA-bd_sf"/>
</dbReference>
<dbReference type="AlphaFoldDB" id="A0A9J6DNK8"/>
<feature type="domain" description="HSF-type DNA-binding" evidence="7">
    <location>
        <begin position="75"/>
        <end position="178"/>
    </location>
</feature>
<dbReference type="Gene3D" id="1.10.10.10">
    <property type="entry name" value="Winged helix-like DNA-binding domain superfamily/Winged helix DNA-binding domain"/>
    <property type="match status" value="1"/>
</dbReference>
<dbReference type="InterPro" id="IPR000232">
    <property type="entry name" value="HSF_DNA-bd"/>
</dbReference>
<dbReference type="PANTHER" id="PTHR10015">
    <property type="entry name" value="HEAT SHOCK TRANSCRIPTION FACTOR"/>
    <property type="match status" value="1"/>
</dbReference>
<evidence type="ECO:0000256" key="3">
    <source>
        <dbReference type="ARBA" id="ARBA00023125"/>
    </source>
</evidence>
<dbReference type="VEuPathDB" id="VectorBase:LOC119172730"/>
<evidence type="ECO:0000259" key="7">
    <source>
        <dbReference type="SMART" id="SM00415"/>
    </source>
</evidence>
<dbReference type="InterPro" id="IPR036390">
    <property type="entry name" value="WH_DNA-bd_sf"/>
</dbReference>
<comment type="subcellular location">
    <subcellularLocation>
        <location evidence="1">Nucleus</location>
    </subcellularLocation>
</comment>
<evidence type="ECO:0000256" key="6">
    <source>
        <dbReference type="SAM" id="MobiDB-lite"/>
    </source>
</evidence>
<dbReference type="GO" id="GO:0003700">
    <property type="term" value="F:DNA-binding transcription factor activity"/>
    <property type="evidence" value="ECO:0007669"/>
    <property type="project" value="InterPro"/>
</dbReference>
<evidence type="ECO:0000256" key="5">
    <source>
        <dbReference type="RuleBase" id="RU004020"/>
    </source>
</evidence>
<dbReference type="Pfam" id="PF00447">
    <property type="entry name" value="HSF_DNA-bind"/>
    <property type="match status" value="1"/>
</dbReference>
<dbReference type="PANTHER" id="PTHR10015:SF465">
    <property type="entry name" value="HSF-TYPE DNA-BINDING DOMAIN-CONTAINING PROTEIN"/>
    <property type="match status" value="1"/>
</dbReference>
<feature type="compositionally biased region" description="Low complexity" evidence="6">
    <location>
        <begin position="267"/>
        <end position="279"/>
    </location>
</feature>
<feature type="region of interest" description="Disordered" evidence="6">
    <location>
        <begin position="259"/>
        <end position="286"/>
    </location>
</feature>
<evidence type="ECO:0000313" key="8">
    <source>
        <dbReference type="EMBL" id="KAH8023829.1"/>
    </source>
</evidence>
<dbReference type="SMART" id="SM00415">
    <property type="entry name" value="HSF"/>
    <property type="match status" value="1"/>
</dbReference>
<evidence type="ECO:0000313" key="9">
    <source>
        <dbReference type="Proteomes" id="UP000821866"/>
    </source>
</evidence>
<keyword evidence="9" id="KW-1185">Reference proteome</keyword>
<dbReference type="EMBL" id="JABSTU010000008">
    <property type="protein sequence ID" value="KAH8023829.1"/>
    <property type="molecule type" value="Genomic_DNA"/>
</dbReference>
<keyword evidence="3" id="KW-0238">DNA-binding</keyword>
<feature type="compositionally biased region" description="Basic and acidic residues" evidence="6">
    <location>
        <begin position="15"/>
        <end position="48"/>
    </location>
</feature>
<evidence type="ECO:0000256" key="4">
    <source>
        <dbReference type="ARBA" id="ARBA00023242"/>
    </source>
</evidence>
<proteinExistence type="inferred from homology"/>
<reference evidence="8" key="2">
    <citation type="submission" date="2021-09" db="EMBL/GenBank/DDBJ databases">
        <authorList>
            <person name="Jia N."/>
            <person name="Wang J."/>
            <person name="Shi W."/>
            <person name="Du L."/>
            <person name="Sun Y."/>
            <person name="Zhan W."/>
            <person name="Jiang J."/>
            <person name="Wang Q."/>
            <person name="Zhang B."/>
            <person name="Ji P."/>
            <person name="Sakyi L.B."/>
            <person name="Cui X."/>
            <person name="Yuan T."/>
            <person name="Jiang B."/>
            <person name="Yang W."/>
            <person name="Lam T.T.-Y."/>
            <person name="Chang Q."/>
            <person name="Ding S."/>
            <person name="Wang X."/>
            <person name="Zhu J."/>
            <person name="Ruan X."/>
            <person name="Zhao L."/>
            <person name="Wei J."/>
            <person name="Que T."/>
            <person name="Du C."/>
            <person name="Cheng J."/>
            <person name="Dai P."/>
            <person name="Han X."/>
            <person name="Huang E."/>
            <person name="Gao Y."/>
            <person name="Liu J."/>
            <person name="Shao H."/>
            <person name="Ye R."/>
            <person name="Li L."/>
            <person name="Wei W."/>
            <person name="Wang X."/>
            <person name="Wang C."/>
            <person name="Huo Q."/>
            <person name="Li W."/>
            <person name="Guo W."/>
            <person name="Chen H."/>
            <person name="Chen S."/>
            <person name="Zhou L."/>
            <person name="Zhou L."/>
            <person name="Ni X."/>
            <person name="Tian J."/>
            <person name="Zhou Y."/>
            <person name="Sheng Y."/>
            <person name="Liu T."/>
            <person name="Pan Y."/>
            <person name="Xia L."/>
            <person name="Li J."/>
            <person name="Zhao F."/>
            <person name="Cao W."/>
        </authorList>
    </citation>
    <scope>NUCLEOTIDE SEQUENCE</scope>
    <source>
        <strain evidence="8">Rmic-2018</strain>
        <tissue evidence="8">Larvae</tissue>
    </source>
</reference>
<organism evidence="8 9">
    <name type="scientific">Rhipicephalus microplus</name>
    <name type="common">Cattle tick</name>
    <name type="synonym">Boophilus microplus</name>
    <dbReference type="NCBI Taxonomy" id="6941"/>
    <lineage>
        <taxon>Eukaryota</taxon>
        <taxon>Metazoa</taxon>
        <taxon>Ecdysozoa</taxon>
        <taxon>Arthropoda</taxon>
        <taxon>Chelicerata</taxon>
        <taxon>Arachnida</taxon>
        <taxon>Acari</taxon>
        <taxon>Parasitiformes</taxon>
        <taxon>Ixodida</taxon>
        <taxon>Ixodoidea</taxon>
        <taxon>Ixodidae</taxon>
        <taxon>Rhipicephalinae</taxon>
        <taxon>Rhipicephalus</taxon>
        <taxon>Boophilus</taxon>
    </lineage>
</organism>
<dbReference type="GO" id="GO:0043565">
    <property type="term" value="F:sequence-specific DNA binding"/>
    <property type="evidence" value="ECO:0007669"/>
    <property type="project" value="InterPro"/>
</dbReference>
<feature type="compositionally biased region" description="Basic residues" evidence="6">
    <location>
        <begin position="49"/>
        <end position="61"/>
    </location>
</feature>
<keyword evidence="4" id="KW-0539">Nucleus</keyword>
<name>A0A9J6DNK8_RHIMP</name>
<comment type="caution">
    <text evidence="8">The sequence shown here is derived from an EMBL/GenBank/DDBJ whole genome shotgun (WGS) entry which is preliminary data.</text>
</comment>
<gene>
    <name evidence="8" type="ORF">HPB51_018048</name>
</gene>
<sequence length="447" mass="49921">MIKISARESSSSSARAERRTFEEAVKHVITRGRERSVRLAMHPKDVPKKKSGTSLKRGRGKKAPDSSASKDPPLLALRFPEKLWRIVNDCRSGAISWSMDGSAIAIDYTKFQVGYLENHSDIFKTKNIASFIRQLNLYGFRKISPPCSLDSEKTGLHFFRNRLFAKGRPDLLPEVNRKSGELRSKAQKHHDSLYKAAFQNCYCGLMQYQGCPQCRNKVPRHEYREEMVCLEKSPLAHSSLSAKLPESCTDNTCHCSDIRSEDTSLNSPDSTSEPTTSDDNCTANDTYKEGSDGDYQTCVQPLPPPAPPAIVYTPPRLESTALAWLLEYLPASPKPPPQRRRRRRRVCPVIQPEDTMQPNCDIKTLLDPNESPKVVLRHLGRDEELVRTPPIEDLFSLNDHVRDAETTDIGSLCCIFATEDVSIDVVEPVAAAYIPSPGIAVPRAGSG</sequence>
<evidence type="ECO:0000256" key="2">
    <source>
        <dbReference type="ARBA" id="ARBA00006403"/>
    </source>
</evidence>
<accession>A0A9J6DNK8</accession>
<reference evidence="8" key="1">
    <citation type="journal article" date="2020" name="Cell">
        <title>Large-Scale Comparative Analyses of Tick Genomes Elucidate Their Genetic Diversity and Vector Capacities.</title>
        <authorList>
            <consortium name="Tick Genome and Microbiome Consortium (TIGMIC)"/>
            <person name="Jia N."/>
            <person name="Wang J."/>
            <person name="Shi W."/>
            <person name="Du L."/>
            <person name="Sun Y."/>
            <person name="Zhan W."/>
            <person name="Jiang J.F."/>
            <person name="Wang Q."/>
            <person name="Zhang B."/>
            <person name="Ji P."/>
            <person name="Bell-Sakyi L."/>
            <person name="Cui X.M."/>
            <person name="Yuan T.T."/>
            <person name="Jiang B.G."/>
            <person name="Yang W.F."/>
            <person name="Lam T.T."/>
            <person name="Chang Q.C."/>
            <person name="Ding S.J."/>
            <person name="Wang X.J."/>
            <person name="Zhu J.G."/>
            <person name="Ruan X.D."/>
            <person name="Zhao L."/>
            <person name="Wei J.T."/>
            <person name="Ye R.Z."/>
            <person name="Que T.C."/>
            <person name="Du C.H."/>
            <person name="Zhou Y.H."/>
            <person name="Cheng J.X."/>
            <person name="Dai P.F."/>
            <person name="Guo W.B."/>
            <person name="Han X.H."/>
            <person name="Huang E.J."/>
            <person name="Li L.F."/>
            <person name="Wei W."/>
            <person name="Gao Y.C."/>
            <person name="Liu J.Z."/>
            <person name="Shao H.Z."/>
            <person name="Wang X."/>
            <person name="Wang C.C."/>
            <person name="Yang T.C."/>
            <person name="Huo Q.B."/>
            <person name="Li W."/>
            <person name="Chen H.Y."/>
            <person name="Chen S.E."/>
            <person name="Zhou L.G."/>
            <person name="Ni X.B."/>
            <person name="Tian J.H."/>
            <person name="Sheng Y."/>
            <person name="Liu T."/>
            <person name="Pan Y.S."/>
            <person name="Xia L.Y."/>
            <person name="Li J."/>
            <person name="Zhao F."/>
            <person name="Cao W.C."/>
        </authorList>
    </citation>
    <scope>NUCLEOTIDE SEQUENCE</scope>
    <source>
        <strain evidence="8">Rmic-2018</strain>
    </source>
</reference>
<protein>
    <recommendedName>
        <fullName evidence="7">HSF-type DNA-binding domain-containing protein</fullName>
    </recommendedName>
</protein>
<evidence type="ECO:0000256" key="1">
    <source>
        <dbReference type="ARBA" id="ARBA00004123"/>
    </source>
</evidence>
<comment type="similarity">
    <text evidence="2 5">Belongs to the HSF family.</text>
</comment>
<dbReference type="GO" id="GO:0005634">
    <property type="term" value="C:nucleus"/>
    <property type="evidence" value="ECO:0007669"/>
    <property type="project" value="UniProtKB-SubCell"/>
</dbReference>